<accession>A0AB39PRV7</accession>
<protein>
    <submittedName>
        <fullName evidence="1">Uncharacterized protein</fullName>
    </submittedName>
</protein>
<proteinExistence type="predicted"/>
<dbReference type="AlphaFoldDB" id="A0AB39PRV7"/>
<sequence length="120" mass="13214">MQRYELEAWLGDDHGLDDLGLANLLTVANEIEDRYPDPDDHAERDAALTAAYRLITEPAQVVVSNYSEQRASALAAASAATAALQQAARNPVVFDRLSEAGFARAAGVDRMTVRKWRDKR</sequence>
<reference evidence="1" key="1">
    <citation type="submission" date="2024-07" db="EMBL/GenBank/DDBJ databases">
        <authorList>
            <person name="Yu S.T."/>
        </authorList>
    </citation>
    <scope>NUCLEOTIDE SEQUENCE</scope>
    <source>
        <strain evidence="1">R28</strain>
    </source>
</reference>
<dbReference type="RefSeq" id="WP_369167754.1">
    <property type="nucleotide sequence ID" value="NZ_CP163439.1"/>
</dbReference>
<organism evidence="1">
    <name type="scientific">Streptomyces sp. R28</name>
    <dbReference type="NCBI Taxonomy" id="3238628"/>
    <lineage>
        <taxon>Bacteria</taxon>
        <taxon>Bacillati</taxon>
        <taxon>Actinomycetota</taxon>
        <taxon>Actinomycetes</taxon>
        <taxon>Kitasatosporales</taxon>
        <taxon>Streptomycetaceae</taxon>
        <taxon>Streptomyces</taxon>
    </lineage>
</organism>
<name>A0AB39PRV7_9ACTN</name>
<dbReference type="EMBL" id="CP163439">
    <property type="protein sequence ID" value="XDQ33219.1"/>
    <property type="molecule type" value="Genomic_DNA"/>
</dbReference>
<gene>
    <name evidence="1" type="ORF">AB5J49_07795</name>
</gene>
<evidence type="ECO:0000313" key="1">
    <source>
        <dbReference type="EMBL" id="XDQ33219.1"/>
    </source>
</evidence>